<feature type="region of interest" description="Disordered" evidence="3">
    <location>
        <begin position="1"/>
        <end position="63"/>
    </location>
</feature>
<feature type="transmembrane region" description="Helical" evidence="4">
    <location>
        <begin position="1204"/>
        <end position="1225"/>
    </location>
</feature>
<name>A0ABD2LZ69_9BILA</name>
<feature type="compositionally biased region" description="Polar residues" evidence="3">
    <location>
        <begin position="1"/>
        <end position="26"/>
    </location>
</feature>
<dbReference type="Proteomes" id="UP001620626">
    <property type="component" value="Unassembled WGS sequence"/>
</dbReference>
<feature type="compositionally biased region" description="Basic and acidic residues" evidence="3">
    <location>
        <begin position="1234"/>
        <end position="1245"/>
    </location>
</feature>
<feature type="domain" description="CUB" evidence="5">
    <location>
        <begin position="678"/>
        <end position="861"/>
    </location>
</feature>
<proteinExistence type="predicted"/>
<keyword evidence="7" id="KW-1185">Reference proteome</keyword>
<gene>
    <name evidence="6" type="ORF">niasHT_007833</name>
</gene>
<evidence type="ECO:0000256" key="4">
    <source>
        <dbReference type="SAM" id="Phobius"/>
    </source>
</evidence>
<dbReference type="SMART" id="SM00192">
    <property type="entry name" value="LDLa"/>
    <property type="match status" value="1"/>
</dbReference>
<protein>
    <recommendedName>
        <fullName evidence="5">CUB domain-containing protein</fullName>
    </recommendedName>
</protein>
<dbReference type="InterPro" id="IPR000859">
    <property type="entry name" value="CUB_dom"/>
</dbReference>
<feature type="compositionally biased region" description="Low complexity" evidence="3">
    <location>
        <begin position="1271"/>
        <end position="1280"/>
    </location>
</feature>
<dbReference type="InterPro" id="IPR002172">
    <property type="entry name" value="LDrepeatLR_classA_rpt"/>
</dbReference>
<keyword evidence="4" id="KW-0812">Transmembrane</keyword>
<evidence type="ECO:0000256" key="3">
    <source>
        <dbReference type="SAM" id="MobiDB-lite"/>
    </source>
</evidence>
<keyword evidence="4" id="KW-0472">Membrane</keyword>
<feature type="domain" description="CUB" evidence="5">
    <location>
        <begin position="410"/>
        <end position="489"/>
    </location>
</feature>
<comment type="caution">
    <text evidence="6">The sequence shown here is derived from an EMBL/GenBank/DDBJ whole genome shotgun (WGS) entry which is preliminary data.</text>
</comment>
<dbReference type="SMART" id="SM00042">
    <property type="entry name" value="CUB"/>
    <property type="match status" value="4"/>
</dbReference>
<organism evidence="6 7">
    <name type="scientific">Heterodera trifolii</name>
    <dbReference type="NCBI Taxonomy" id="157864"/>
    <lineage>
        <taxon>Eukaryota</taxon>
        <taxon>Metazoa</taxon>
        <taxon>Ecdysozoa</taxon>
        <taxon>Nematoda</taxon>
        <taxon>Chromadorea</taxon>
        <taxon>Rhabditida</taxon>
        <taxon>Tylenchina</taxon>
        <taxon>Tylenchomorpha</taxon>
        <taxon>Tylenchoidea</taxon>
        <taxon>Heteroderidae</taxon>
        <taxon>Heteroderinae</taxon>
        <taxon>Heterodera</taxon>
    </lineage>
</organism>
<sequence>MDLTRPTDQLANDRSNSSEAPQQQPIVVNVVASRPRSKTDPKNYDPKPLIVPPAAAADQRGPRRLSPVSCLCTARNSSPTGASQLVYQPRTVPSPSASLSPTDQKGWGTLKNSLDPSTINVPTKTNVCDGAIGHRHQQKQSQSKWRQATELNVGDNPSLASPSLMSAELGTAQRRIGTALRPLEVSRPCRSVASNTSPPSPCRTPPVARPLAQRSIAAFYPFKRRALIDYQSPSSASKFLSPLTEHSVDSANDGMAQQHKIMEGKAEMESEANAIVGLDQCEQQQDSERGKLTRANTTAVPGRGGGGETAAGDEDCAFCRSLDCEIIFALLFTLIVAGILLVILIFWLRGVLQYEDGHFSLPVFPREANADSSALFASSDDENDEEERVPSSSWQPFVTATAAAAEEAEEAGKKDEADGIVRYQSLPENIQCIYTFVAQPRERVKLQIEQFQLEGTTNHCESEYVDIYSELDSPTEDLLSSNLAARYCGISLHNLMVLVFHSRVGRQRTGTFALGGTFEFISEAPFLPGPPLPGGPKGCAFLIEPNGANDGTGTILSPTYPGVYPSNLQCLFLLRGLAHQRIRLFFRDFDVYFGGEHCPYDSLTIYDGASTSDPIIRKLCGLQQRLELFSFGHELLLEFNTTEVEGKVGDRGFHIEYQFSDKFVDIRRLIGAKPSVHCPGHLRGSECDVRVCSGHESVHFVHSPNFPDLYPPNTTCTYILDGLQGDQNLEKVILRFESFVVPGQSAPPPLVESSAIPSAYHFQHQFDAPGTVWQNLSPQKCSSGGSFVSIGTTPGTTKAMLANAEESAYDTILCDRIAEGTLKFISQGPRIVLVFNSAEQLPLASNLGPPPYGFRARVEFKTDFGIAGESVGGSNRCAFRFRDSVGSFNSPRYPSNYPLDAECTYHIVGPSDAQILLFFKQFALFEENSMDECNDWLEIFDVFRDANGGETLKLQAKHCWHVFPGPTVSAHGSHEMRVVFHSDNFGTANGFDARYEIRPAATKKVSDTKDCKEGKPSATTIEANEQRTTGHFASPGFPVKYTKNLTCDLEIRVREGHQVLLKANMFNVEGQMTEEKVDCMSAVLRVHLGTDNRSSGSDLQLCGESVAMIPAIVSSSNSIRLSFLTSPEKVNGLNGFNFSWTEVRRVISDSECADSERQYLCSYSRLCIDAKLRCNGEDNCGENDDSDEAHCSRIEALASPTTIVVAYIVSGIIFFFILSLFCFLFKSKLEKKNNAKGEEKRSRREREKRKRAQRKRREGRKSGRKGEGEAQRQTARQPSRQPRPRRTVADGHKLSGIYGGVGGTPSVFGRRGTMGRMAEEESEEEGATAAGHQGDAQHHHHHKQHRHDYSQQISQHGQIDQFELESQKRPKANENNVRIFYG</sequence>
<dbReference type="PROSITE" id="PS01180">
    <property type="entry name" value="CUB"/>
    <property type="match status" value="5"/>
</dbReference>
<keyword evidence="4" id="KW-1133">Transmembrane helix</keyword>
<feature type="domain" description="CUB" evidence="5">
    <location>
        <begin position="877"/>
        <end position="998"/>
    </location>
</feature>
<dbReference type="PROSITE" id="PS50068">
    <property type="entry name" value="LDLRA_2"/>
    <property type="match status" value="1"/>
</dbReference>
<reference evidence="6 7" key="1">
    <citation type="submission" date="2024-10" db="EMBL/GenBank/DDBJ databases">
        <authorList>
            <person name="Kim D."/>
        </authorList>
    </citation>
    <scope>NUCLEOTIDE SEQUENCE [LARGE SCALE GENOMIC DNA]</scope>
    <source>
        <strain evidence="6">BH-2024</strain>
    </source>
</reference>
<dbReference type="PANTHER" id="PTHR47537">
    <property type="entry name" value="CUBILIN"/>
    <property type="match status" value="1"/>
</dbReference>
<accession>A0ABD2LZ69</accession>
<dbReference type="SUPFAM" id="SSF49854">
    <property type="entry name" value="Spermadhesin, CUB domain"/>
    <property type="match status" value="5"/>
</dbReference>
<evidence type="ECO:0000259" key="5">
    <source>
        <dbReference type="PROSITE" id="PS01180"/>
    </source>
</evidence>
<feature type="compositionally biased region" description="Basic and acidic residues" evidence="3">
    <location>
        <begin position="1260"/>
        <end position="1270"/>
    </location>
</feature>
<dbReference type="CDD" id="cd00112">
    <property type="entry name" value="LDLa"/>
    <property type="match status" value="1"/>
</dbReference>
<dbReference type="InterPro" id="IPR035914">
    <property type="entry name" value="Sperma_CUB_dom_sf"/>
</dbReference>
<dbReference type="Pfam" id="PF00431">
    <property type="entry name" value="CUB"/>
    <property type="match status" value="4"/>
</dbReference>
<evidence type="ECO:0000313" key="7">
    <source>
        <dbReference type="Proteomes" id="UP001620626"/>
    </source>
</evidence>
<feature type="transmembrane region" description="Helical" evidence="4">
    <location>
        <begin position="326"/>
        <end position="348"/>
    </location>
</feature>
<evidence type="ECO:0000313" key="6">
    <source>
        <dbReference type="EMBL" id="KAL3120541.1"/>
    </source>
</evidence>
<feature type="domain" description="CUB" evidence="5">
    <location>
        <begin position="1011"/>
        <end position="1143"/>
    </location>
</feature>
<evidence type="ECO:0000256" key="1">
    <source>
        <dbReference type="ARBA" id="ARBA00023157"/>
    </source>
</evidence>
<evidence type="ECO:0000256" key="2">
    <source>
        <dbReference type="PROSITE-ProRule" id="PRU00124"/>
    </source>
</evidence>
<dbReference type="PANTHER" id="PTHR47537:SF6">
    <property type="entry name" value="CUB DOMAIN-CONTAINING PROTEIN"/>
    <property type="match status" value="1"/>
</dbReference>
<feature type="region of interest" description="Disordered" evidence="3">
    <location>
        <begin position="1234"/>
        <end position="1382"/>
    </location>
</feature>
<feature type="domain" description="CUB" evidence="5">
    <location>
        <begin position="539"/>
        <end position="660"/>
    </location>
</feature>
<feature type="compositionally biased region" description="Basic residues" evidence="3">
    <location>
        <begin position="1246"/>
        <end position="1259"/>
    </location>
</feature>
<dbReference type="EMBL" id="JBICBT010000207">
    <property type="protein sequence ID" value="KAL3120541.1"/>
    <property type="molecule type" value="Genomic_DNA"/>
</dbReference>
<dbReference type="Gene3D" id="2.60.120.290">
    <property type="entry name" value="Spermadhesin, CUB domain"/>
    <property type="match status" value="5"/>
</dbReference>
<keyword evidence="1" id="KW-1015">Disulfide bond</keyword>
<comment type="caution">
    <text evidence="2">Lacks conserved residue(s) required for the propagation of feature annotation.</text>
</comment>
<dbReference type="CDD" id="cd00041">
    <property type="entry name" value="CUB"/>
    <property type="match status" value="4"/>
</dbReference>
<dbReference type="InterPro" id="IPR053207">
    <property type="entry name" value="Non-NMDA_GluR_Accessory"/>
</dbReference>